<dbReference type="PANTHER" id="PTHR38107">
    <property type="match status" value="1"/>
</dbReference>
<comment type="caution">
    <text evidence="8">The sequence shown here is derived from an EMBL/GenBank/DDBJ whole genome shotgun (WGS) entry which is preliminary data.</text>
</comment>
<proteinExistence type="inferred from homology"/>
<gene>
    <name evidence="8" type="ORF">PSU93_09405</name>
</gene>
<keyword evidence="3 7" id="KW-0081">Bacteriolytic enzyme</keyword>
<evidence type="ECO:0000256" key="1">
    <source>
        <dbReference type="ARBA" id="ARBA00000632"/>
    </source>
</evidence>
<comment type="catalytic activity">
    <reaction evidence="1 7">
        <text>Hydrolysis of (1-&gt;4)-beta-linkages between N-acetylmuramic acid and N-acetyl-D-glucosamine residues in a peptidoglycan and between N-acetyl-D-glucosamine residues in chitodextrins.</text>
        <dbReference type="EC" id="3.2.1.17"/>
    </reaction>
</comment>
<evidence type="ECO:0000256" key="2">
    <source>
        <dbReference type="ARBA" id="ARBA00022529"/>
    </source>
</evidence>
<dbReference type="GO" id="GO:0016998">
    <property type="term" value="P:cell wall macromolecule catabolic process"/>
    <property type="evidence" value="ECO:0007669"/>
    <property type="project" value="InterPro"/>
</dbReference>
<dbReference type="InterPro" id="IPR023347">
    <property type="entry name" value="Lysozyme_dom_sf"/>
</dbReference>
<dbReference type="HAMAP" id="MF_04110">
    <property type="entry name" value="ENDOLYSIN_T4"/>
    <property type="match status" value="1"/>
</dbReference>
<dbReference type="PANTHER" id="PTHR38107:SF3">
    <property type="entry name" value="LYSOZYME RRRD-RELATED"/>
    <property type="match status" value="1"/>
</dbReference>
<dbReference type="EC" id="3.2.1.17" evidence="7"/>
<dbReference type="InterPro" id="IPR002196">
    <property type="entry name" value="Glyco_hydro_24"/>
</dbReference>
<dbReference type="InterPro" id="IPR023346">
    <property type="entry name" value="Lysozyme-like_dom_sf"/>
</dbReference>
<dbReference type="GO" id="GO:0031640">
    <property type="term" value="P:killing of cells of another organism"/>
    <property type="evidence" value="ECO:0007669"/>
    <property type="project" value="UniProtKB-KW"/>
</dbReference>
<organism evidence="8 9">
    <name type="scientific">Candidatus Methylobacter titanis</name>
    <dbReference type="NCBI Taxonomy" id="3053457"/>
    <lineage>
        <taxon>Bacteria</taxon>
        <taxon>Pseudomonadati</taxon>
        <taxon>Pseudomonadota</taxon>
        <taxon>Gammaproteobacteria</taxon>
        <taxon>Methylococcales</taxon>
        <taxon>Methylococcaceae</taxon>
        <taxon>Methylobacter</taxon>
    </lineage>
</organism>
<dbReference type="InterPro" id="IPR034690">
    <property type="entry name" value="Endolysin_T4_type"/>
</dbReference>
<dbReference type="CDD" id="cd00737">
    <property type="entry name" value="lyz_endolysin_autolysin"/>
    <property type="match status" value="1"/>
</dbReference>
<dbReference type="GO" id="GO:0042742">
    <property type="term" value="P:defense response to bacterium"/>
    <property type="evidence" value="ECO:0007669"/>
    <property type="project" value="UniProtKB-KW"/>
</dbReference>
<dbReference type="SUPFAM" id="SSF53955">
    <property type="entry name" value="Lysozyme-like"/>
    <property type="match status" value="1"/>
</dbReference>
<protein>
    <recommendedName>
        <fullName evidence="7">Lysozyme</fullName>
        <ecNumber evidence="7">3.2.1.17</ecNumber>
    </recommendedName>
</protein>
<dbReference type="InterPro" id="IPR033907">
    <property type="entry name" value="Endolysin_autolysin"/>
</dbReference>
<evidence type="ECO:0000256" key="3">
    <source>
        <dbReference type="ARBA" id="ARBA00022638"/>
    </source>
</evidence>
<keyword evidence="2 7" id="KW-0929">Antimicrobial</keyword>
<dbReference type="AlphaFoldDB" id="A0AA43TLP2"/>
<dbReference type="Gene3D" id="1.10.530.40">
    <property type="match status" value="1"/>
</dbReference>
<dbReference type="Proteomes" id="UP001160519">
    <property type="component" value="Unassembled WGS sequence"/>
</dbReference>
<sequence length="160" mass="17670">MNKKHRLSQHGINLLKQFEGFSPLIYNCPAGKATIGYGHVLTSGERDLGYVTDAQAEALLRTDCEIAENYINATAAGKGSLNDGYSLNQNQFDALVLLVFNIGISAYRHSTLLRRLQNGDKTGASEQFLIWNKITANGVKQVSRGLVNRRAAERELFLTL</sequence>
<keyword evidence="9" id="KW-1185">Reference proteome</keyword>
<dbReference type="InterPro" id="IPR051018">
    <property type="entry name" value="Bacteriophage_GH24"/>
</dbReference>
<keyword evidence="6 7" id="KW-0326">Glycosidase</keyword>
<keyword evidence="5" id="KW-1035">Host cytoplasm</keyword>
<evidence type="ECO:0000313" key="8">
    <source>
        <dbReference type="EMBL" id="MDI1231352.1"/>
    </source>
</evidence>
<evidence type="ECO:0000256" key="5">
    <source>
        <dbReference type="ARBA" id="ARBA00023200"/>
    </source>
</evidence>
<dbReference type="Pfam" id="PF00959">
    <property type="entry name" value="Phage_lysozyme"/>
    <property type="match status" value="1"/>
</dbReference>
<dbReference type="GO" id="GO:0003796">
    <property type="term" value="F:lysozyme activity"/>
    <property type="evidence" value="ECO:0007669"/>
    <property type="project" value="UniProtKB-EC"/>
</dbReference>
<comment type="similarity">
    <text evidence="7">Belongs to the glycosyl hydrolase 24 family.</text>
</comment>
<accession>A0AA43TLP2</accession>
<evidence type="ECO:0000256" key="4">
    <source>
        <dbReference type="ARBA" id="ARBA00022801"/>
    </source>
</evidence>
<evidence type="ECO:0000313" key="9">
    <source>
        <dbReference type="Proteomes" id="UP001160519"/>
    </source>
</evidence>
<evidence type="ECO:0000256" key="6">
    <source>
        <dbReference type="ARBA" id="ARBA00023295"/>
    </source>
</evidence>
<dbReference type="EMBL" id="JAQSDF010000027">
    <property type="protein sequence ID" value="MDI1231352.1"/>
    <property type="molecule type" value="Genomic_DNA"/>
</dbReference>
<name>A0AA43TLP2_9GAMM</name>
<reference evidence="8" key="1">
    <citation type="submission" date="2023-01" db="EMBL/GenBank/DDBJ databases">
        <title>Biogeochemical cycle of methane in antarctic sediments.</title>
        <authorList>
            <person name="Roldan D.M."/>
            <person name="Menes R.J."/>
        </authorList>
    </citation>
    <scope>NUCLEOTIDE SEQUENCE [LARGE SCALE GENOMIC DNA]</scope>
    <source>
        <strain evidence="8">K-2018 MAG008</strain>
    </source>
</reference>
<evidence type="ECO:0000256" key="7">
    <source>
        <dbReference type="RuleBase" id="RU003788"/>
    </source>
</evidence>
<keyword evidence="4 7" id="KW-0378">Hydrolase</keyword>
<dbReference type="GO" id="GO:0009253">
    <property type="term" value="P:peptidoglycan catabolic process"/>
    <property type="evidence" value="ECO:0007669"/>
    <property type="project" value="InterPro"/>
</dbReference>